<reference evidence="1" key="1">
    <citation type="submission" date="2022-07" db="EMBL/GenBank/DDBJ databases">
        <title>Phylogenomic reconstructions and comparative analyses of Kickxellomycotina fungi.</title>
        <authorList>
            <person name="Reynolds N.K."/>
            <person name="Stajich J.E."/>
            <person name="Barry K."/>
            <person name="Grigoriev I.V."/>
            <person name="Crous P."/>
            <person name="Smith M.E."/>
        </authorList>
    </citation>
    <scope>NUCLEOTIDE SEQUENCE</scope>
    <source>
        <strain evidence="1">Benny 63K</strain>
    </source>
</reference>
<evidence type="ECO:0000313" key="1">
    <source>
        <dbReference type="EMBL" id="KAJ1895994.1"/>
    </source>
</evidence>
<sequence length="1278" mass="135405">MSRLPRGPATTTAAAATALPVPGSIRPPASGMALPRSLANNDFMSDLPALAALPALTQRVQAGTRRATVATPTPTLTPPPAEALGAGGRPSAISARNMFGGSVSPSPGASNADHTSSLVFRTPPPSASRDGGRLNSLSRSLARSPTRDIIPPQASDSHDGFASGRTSRGGGLLTRSSEPITSGTLRPGSDALHMRNASFSNEGGSVAGLRCGDPVFIPLQGLRGRLRYLGPIDGKQGTWAGVELDEVGKGKNDGTAAGKVYFACPKYTGLFLAPSKVEPISSEQADFSDSNGDADGDEEHMRSISSVLSTPTGDARASQDGNQSATVNRTVRLSTTPSGLQQRTQPKQPGRARMSSDTQPSTGLPPIARGSSNNGSSSGSLASTAHNRRTTLSRTTPVTAGSAALDAHASPSRSRAPPPATLARGPSRPRPASTASSIISNRTASPPLSRPNSRSLVPAGNDQPATAPNGARSTALGRTQSLGGDMQASASTAAARRRIVPAVSTRPLEIAAKALGAGPRTKATGSTDPVDRLRLRVDMLEAENRVLRLKNEQDKAHLAAGQMLARDLVSVNGPMSPQMRGPIDSTRRLPLLSPAVSSAAPDFQGSSTTSELGQQLSDTHQLLERERKDSQAQIASLESQISELRVHMAEINSGNNNNANASDNVEGAHTNEEELVSAEPTREISARIVELEAQLAQAAQNHASELASVAEAQSEVNRALDQRSANVEALQASLGAKASELSSLSTRFDRVTADLARANQLYEELVSEQQQKQVDDSSEESELIASLKKQVEKLRRDCSGGEERLAAMTERLEAETLARSEAEAKLASALLDMEGLENRASEYNEKTTLVSQCHSCLCDVALLAQQHSGDSSVEDGPDHLAALNVAELFSVSKDRVSRLADRLRDSLERATALSEGIESRDVQISELAVALEEAKRGISQAASKAVADEGDACSSESAPTDDLQSRIDELECQNSKLVEERIQFIQDQAVFNDYLEKLESECNRLVEDIEQLTFENHKLTDELRVFSLHNSTVSLDCSAIDAKLAGEPAHTDDHESAGSVKQHTDSSDPSNQKSSSASVSADVDAAQQRHQREIAVLQSRLADLENRKSSEIKKLQDEIGNLEDLVEDKIFSESEMNDKISMLTDEVDRLQREIKRMRSSDPATAVSGSSSAAVSSGADRNAKASHHAISAGTSKHSPAALTTNGVICEDDGEDDEPVYCDICDVDTHGIADCPEITGASSTTFKHGSLIDSSRPYCDNCELFADHWTDECPHGDEMF</sequence>
<accession>A0ACC1ILS8</accession>
<dbReference type="EMBL" id="JANBPG010000500">
    <property type="protein sequence ID" value="KAJ1895994.1"/>
    <property type="molecule type" value="Genomic_DNA"/>
</dbReference>
<protein>
    <submittedName>
        <fullName evidence="1">Uncharacterized protein</fullName>
    </submittedName>
</protein>
<comment type="caution">
    <text evidence="1">The sequence shown here is derived from an EMBL/GenBank/DDBJ whole genome shotgun (WGS) entry which is preliminary data.</text>
</comment>
<keyword evidence="2" id="KW-1185">Reference proteome</keyword>
<dbReference type="Proteomes" id="UP001150581">
    <property type="component" value="Unassembled WGS sequence"/>
</dbReference>
<proteinExistence type="predicted"/>
<gene>
    <name evidence="1" type="ORF">LPJ66_004259</name>
</gene>
<evidence type="ECO:0000313" key="2">
    <source>
        <dbReference type="Proteomes" id="UP001150581"/>
    </source>
</evidence>
<organism evidence="1 2">
    <name type="scientific">Kickxella alabastrina</name>
    <dbReference type="NCBI Taxonomy" id="61397"/>
    <lineage>
        <taxon>Eukaryota</taxon>
        <taxon>Fungi</taxon>
        <taxon>Fungi incertae sedis</taxon>
        <taxon>Zoopagomycota</taxon>
        <taxon>Kickxellomycotina</taxon>
        <taxon>Kickxellomycetes</taxon>
        <taxon>Kickxellales</taxon>
        <taxon>Kickxellaceae</taxon>
        <taxon>Kickxella</taxon>
    </lineage>
</organism>
<name>A0ACC1ILS8_9FUNG</name>